<organism evidence="2 3">
    <name type="scientific">Streptacidiphilus cavernicola</name>
    <dbReference type="NCBI Taxonomy" id="3342716"/>
    <lineage>
        <taxon>Bacteria</taxon>
        <taxon>Bacillati</taxon>
        <taxon>Actinomycetota</taxon>
        <taxon>Actinomycetes</taxon>
        <taxon>Kitasatosporales</taxon>
        <taxon>Streptomycetaceae</taxon>
        <taxon>Streptacidiphilus</taxon>
    </lineage>
</organism>
<evidence type="ECO:0000313" key="3">
    <source>
        <dbReference type="Proteomes" id="UP001592531"/>
    </source>
</evidence>
<evidence type="ECO:0000313" key="2">
    <source>
        <dbReference type="EMBL" id="MFC1418660.1"/>
    </source>
</evidence>
<reference evidence="2 3" key="1">
    <citation type="submission" date="2024-09" db="EMBL/GenBank/DDBJ databases">
        <authorList>
            <person name="Lee S.D."/>
        </authorList>
    </citation>
    <scope>NUCLEOTIDE SEQUENCE [LARGE SCALE GENOMIC DNA]</scope>
    <source>
        <strain evidence="2 3">N8-3</strain>
    </source>
</reference>
<dbReference type="Proteomes" id="UP001592531">
    <property type="component" value="Unassembled WGS sequence"/>
</dbReference>
<gene>
    <name evidence="2" type="ORF">ACEZDE_18780</name>
</gene>
<name>A0ABV6VY18_9ACTN</name>
<dbReference type="InterPro" id="IPR045930">
    <property type="entry name" value="DUF6349"/>
</dbReference>
<dbReference type="RefSeq" id="WP_380537456.1">
    <property type="nucleotide sequence ID" value="NZ_JBHFAB010000013.1"/>
</dbReference>
<dbReference type="EMBL" id="JBHFAB010000013">
    <property type="protein sequence ID" value="MFC1418660.1"/>
    <property type="molecule type" value="Genomic_DNA"/>
</dbReference>
<keyword evidence="3" id="KW-1185">Reference proteome</keyword>
<accession>A0ABV6VY18</accession>
<comment type="caution">
    <text evidence="2">The sequence shown here is derived from an EMBL/GenBank/DDBJ whole genome shotgun (WGS) entry which is preliminary data.</text>
</comment>
<protein>
    <submittedName>
        <fullName evidence="2">DUF6349 family protein</fullName>
    </submittedName>
</protein>
<sequence>MDNSQPHSARWHAHAYPRIPPNQRFGCAEWAWHVGTTHPHPNFGPPTGSCRPTVICRGLGTTLRFRGACLNCDHLGPERLSWIAGVHQDAENHAVEDAHDHAFGPSWRSIPAVAAMTYEEGSDPKRRTVRHRMLEHVYGRDWLRRGGPIRTWRNGGGTRHVPNARDRQPWGGYDLSAGTDPALAPAARASVQVTAQDALW</sequence>
<evidence type="ECO:0000256" key="1">
    <source>
        <dbReference type="SAM" id="MobiDB-lite"/>
    </source>
</evidence>
<proteinExistence type="predicted"/>
<dbReference type="Pfam" id="PF19876">
    <property type="entry name" value="DUF6349"/>
    <property type="match status" value="1"/>
</dbReference>
<feature type="region of interest" description="Disordered" evidence="1">
    <location>
        <begin position="153"/>
        <end position="177"/>
    </location>
</feature>